<dbReference type="SUPFAM" id="SSF52833">
    <property type="entry name" value="Thioredoxin-like"/>
    <property type="match status" value="1"/>
</dbReference>
<dbReference type="Proteomes" id="UP001601059">
    <property type="component" value="Unassembled WGS sequence"/>
</dbReference>
<keyword evidence="3" id="KW-1185">Reference proteome</keyword>
<dbReference type="PANTHER" id="PTHR34386:SF1">
    <property type="entry name" value="GLUTAREDOXIN-LIKE PROTEIN NRDH"/>
    <property type="match status" value="1"/>
</dbReference>
<dbReference type="RefSeq" id="WP_389364100.1">
    <property type="nucleotide sequence ID" value="NZ_JBIACK010000017.1"/>
</dbReference>
<dbReference type="EMBL" id="JBIACK010000017">
    <property type="protein sequence ID" value="MFE8703506.1"/>
    <property type="molecule type" value="Genomic_DNA"/>
</dbReference>
<dbReference type="CDD" id="cd02976">
    <property type="entry name" value="NrdH"/>
    <property type="match status" value="1"/>
</dbReference>
<gene>
    <name evidence="2" type="ORF">ACFYKX_23360</name>
</gene>
<evidence type="ECO:0000259" key="1">
    <source>
        <dbReference type="Pfam" id="PF00462"/>
    </source>
</evidence>
<dbReference type="PANTHER" id="PTHR34386">
    <property type="entry name" value="GLUTAREDOXIN"/>
    <property type="match status" value="1"/>
</dbReference>
<protein>
    <submittedName>
        <fullName evidence="2">Glutaredoxin family protein</fullName>
    </submittedName>
</protein>
<evidence type="ECO:0000313" key="3">
    <source>
        <dbReference type="Proteomes" id="UP001601059"/>
    </source>
</evidence>
<reference evidence="2 3" key="1">
    <citation type="submission" date="2024-08" db="EMBL/GenBank/DDBJ databases">
        <title>Two novel Cytobacillus novel species.</title>
        <authorList>
            <person name="Liu G."/>
        </authorList>
    </citation>
    <scope>NUCLEOTIDE SEQUENCE [LARGE SCALE GENOMIC DNA]</scope>
    <source>
        <strain evidence="2 3">FJAT-54145</strain>
    </source>
</reference>
<dbReference type="InterPro" id="IPR002109">
    <property type="entry name" value="Glutaredoxin"/>
</dbReference>
<name>A0ABW6KGZ1_9BACI</name>
<dbReference type="Pfam" id="PF00462">
    <property type="entry name" value="Glutaredoxin"/>
    <property type="match status" value="1"/>
</dbReference>
<dbReference type="Gene3D" id="3.40.30.10">
    <property type="entry name" value="Glutaredoxin"/>
    <property type="match status" value="1"/>
</dbReference>
<organism evidence="2 3">
    <name type="scientific">Cytobacillus spartinae</name>
    <dbReference type="NCBI Taxonomy" id="3299023"/>
    <lineage>
        <taxon>Bacteria</taxon>
        <taxon>Bacillati</taxon>
        <taxon>Bacillota</taxon>
        <taxon>Bacilli</taxon>
        <taxon>Bacillales</taxon>
        <taxon>Bacillaceae</taxon>
        <taxon>Cytobacillus</taxon>
    </lineage>
</organism>
<dbReference type="PROSITE" id="PS51354">
    <property type="entry name" value="GLUTAREDOXIN_2"/>
    <property type="match status" value="1"/>
</dbReference>
<accession>A0ABW6KGZ1</accession>
<proteinExistence type="predicted"/>
<feature type="domain" description="Glutaredoxin" evidence="1">
    <location>
        <begin position="4"/>
        <end position="62"/>
    </location>
</feature>
<evidence type="ECO:0000313" key="2">
    <source>
        <dbReference type="EMBL" id="MFE8703506.1"/>
    </source>
</evidence>
<comment type="caution">
    <text evidence="2">The sequence shown here is derived from an EMBL/GenBank/DDBJ whole genome shotgun (WGS) entry which is preliminary data.</text>
</comment>
<dbReference type="InterPro" id="IPR051548">
    <property type="entry name" value="Grx-like_ET"/>
</dbReference>
<dbReference type="InterPro" id="IPR036249">
    <property type="entry name" value="Thioredoxin-like_sf"/>
</dbReference>
<sequence>MQKITIFTQPDCPPCEFAKRFLTESGFEYTLKDIKQDKEARDELVNRYQSFSTPTFVINDVIITGFDMDKLKEALNID</sequence>